<feature type="region of interest" description="Disordered" evidence="4">
    <location>
        <begin position="168"/>
        <end position="198"/>
    </location>
</feature>
<feature type="domain" description="SURP motif" evidence="6">
    <location>
        <begin position="334"/>
        <end position="377"/>
    </location>
</feature>
<dbReference type="Pfam" id="PF00076">
    <property type="entry name" value="RRM_1"/>
    <property type="match status" value="1"/>
</dbReference>
<evidence type="ECO:0008006" key="10">
    <source>
        <dbReference type="Google" id="ProtNLM"/>
    </source>
</evidence>
<accession>A0ABP9Z516</accession>
<dbReference type="Proteomes" id="UP001473302">
    <property type="component" value="Unassembled WGS sequence"/>
</dbReference>
<feature type="compositionally biased region" description="Acidic residues" evidence="4">
    <location>
        <begin position="604"/>
        <end position="639"/>
    </location>
</feature>
<feature type="compositionally biased region" description="Basic and acidic residues" evidence="4">
    <location>
        <begin position="168"/>
        <end position="178"/>
    </location>
</feature>
<dbReference type="InterPro" id="IPR006569">
    <property type="entry name" value="CID_dom"/>
</dbReference>
<name>A0ABP9Z516_9FUNG</name>
<evidence type="ECO:0000259" key="7">
    <source>
        <dbReference type="PROSITE" id="PS51391"/>
    </source>
</evidence>
<dbReference type="InterPro" id="IPR035979">
    <property type="entry name" value="RBD_domain_sf"/>
</dbReference>
<dbReference type="CDD" id="cd12223">
    <property type="entry name" value="RRM_SR140"/>
    <property type="match status" value="1"/>
</dbReference>
<dbReference type="SMART" id="SM00648">
    <property type="entry name" value="SWAP"/>
    <property type="match status" value="1"/>
</dbReference>
<reference evidence="8 9" key="1">
    <citation type="submission" date="2024-04" db="EMBL/GenBank/DDBJ databases">
        <title>genome sequences of Mucor flavus KT1a and Helicostylum pulchrum KT1b strains isolated from the surface of a dry-aged beef.</title>
        <authorList>
            <person name="Toyotome T."/>
            <person name="Hosono M."/>
            <person name="Torimaru M."/>
            <person name="Fukuda K."/>
            <person name="Mikami N."/>
        </authorList>
    </citation>
    <scope>NUCLEOTIDE SEQUENCE [LARGE SCALE GENOMIC DNA]</scope>
    <source>
        <strain evidence="8 9">KT1a</strain>
    </source>
</reference>
<dbReference type="Pfam" id="PF04818">
    <property type="entry name" value="CID"/>
    <property type="match status" value="1"/>
</dbReference>
<dbReference type="InterPro" id="IPR051485">
    <property type="entry name" value="SR-CTD_assoc_factor"/>
</dbReference>
<evidence type="ECO:0000256" key="3">
    <source>
        <dbReference type="SAM" id="Coils"/>
    </source>
</evidence>
<evidence type="ECO:0000256" key="4">
    <source>
        <dbReference type="SAM" id="MobiDB-lite"/>
    </source>
</evidence>
<dbReference type="SUPFAM" id="SSF48464">
    <property type="entry name" value="ENTH/VHS domain"/>
    <property type="match status" value="1"/>
</dbReference>
<dbReference type="Pfam" id="PF01805">
    <property type="entry name" value="Surp"/>
    <property type="match status" value="1"/>
</dbReference>
<keyword evidence="9" id="KW-1185">Reference proteome</keyword>
<feature type="region of interest" description="Disordered" evidence="4">
    <location>
        <begin position="604"/>
        <end position="670"/>
    </location>
</feature>
<keyword evidence="1 2" id="KW-0694">RNA-binding</keyword>
<evidence type="ECO:0000259" key="5">
    <source>
        <dbReference type="PROSITE" id="PS50102"/>
    </source>
</evidence>
<dbReference type="Gene3D" id="3.30.70.330">
    <property type="match status" value="1"/>
</dbReference>
<dbReference type="PANTHER" id="PTHR23140:SF0">
    <property type="entry name" value="U2 SNRNP-ASSOCIATED SURP MOTIF-CONTAINING PROTEIN"/>
    <property type="match status" value="1"/>
</dbReference>
<dbReference type="PANTHER" id="PTHR23140">
    <property type="entry name" value="RNA PROCESSING PROTEIN LD23810P"/>
    <property type="match status" value="1"/>
</dbReference>
<dbReference type="SUPFAM" id="SSF109905">
    <property type="entry name" value="Surp module (SWAP domain)"/>
    <property type="match status" value="1"/>
</dbReference>
<proteinExistence type="predicted"/>
<dbReference type="InterPro" id="IPR008942">
    <property type="entry name" value="ENTH_VHS"/>
</dbReference>
<dbReference type="EMBL" id="BAABUK010000020">
    <property type="protein sequence ID" value="GAA5814211.1"/>
    <property type="molecule type" value="Genomic_DNA"/>
</dbReference>
<dbReference type="InterPro" id="IPR000061">
    <property type="entry name" value="Surp"/>
</dbReference>
<feature type="domain" description="RRM" evidence="5">
    <location>
        <begin position="197"/>
        <end position="278"/>
    </location>
</feature>
<feature type="compositionally biased region" description="Polar residues" evidence="4">
    <location>
        <begin position="646"/>
        <end position="670"/>
    </location>
</feature>
<keyword evidence="3" id="KW-0175">Coiled coil</keyword>
<evidence type="ECO:0000256" key="2">
    <source>
        <dbReference type="PROSITE-ProRule" id="PRU00176"/>
    </source>
</evidence>
<sequence length="670" mass="75789">MSEKRKRDERSDSEEEELIPVKPISASKLQAFTVGIQKKTAYQKHKEEIDLKKQQESVEAAKVYADFVASFEERVPYKLGTTSFVKSGTLIPKDSVIDSYAPPTTTTKSTFKPMPFVRAGESVSSLPTNITARAMEESDDEEDALAKLKESKLQKKRNLDSFLEEIKKGQEGRSKADNKPQQAEDPGSHDDNNPNTTNLYVGNINPTITESGLCQEFGKYGPIASVKIMWPRTQEEKDKGNNCGFVSFMTRRDAAEAIKHLDGKDIEGLPMRVGWGKAVPLPAQPIFVLDKKVPVTKTGLPFNAQINPGLPGINSRPRAEVRVVKPVDIKLMRTIHRMIERVLRYGPMFEAAIMDKENQNPLFKFLFDNTSPEHIYYRWKLYSLLQGDTKTHWFDEPFQMFEGGPWWIPPELPLLQDSVDPLFDTDDELAEQDNVVKGSLGQIAKQRLTVLLRELSFQRGSIARAMAFAIDHSDAAEEVVDLICKSMLMTDSPLSVKLARLYLVSDILHNSSVHVSNAWKYRKEFESQLPNVFNHFNMIYRSINARLKAEQVRRHISAVISVWENWMIFPKYYTDQLSEIFLKKENGKQSPTADMDVDGEAMEDVDDGEELDDVDGEPVDLDGEPLDEDLAGEPLDGEPLDGSPVNDETIQQQKETESLYTPVNDMFSLN</sequence>
<dbReference type="Gene3D" id="1.10.10.790">
    <property type="entry name" value="Surp module"/>
    <property type="match status" value="1"/>
</dbReference>
<evidence type="ECO:0000256" key="1">
    <source>
        <dbReference type="ARBA" id="ARBA00022884"/>
    </source>
</evidence>
<dbReference type="InterPro" id="IPR035009">
    <property type="entry name" value="SR140_RRM"/>
</dbReference>
<dbReference type="SMART" id="SM00582">
    <property type="entry name" value="RPR"/>
    <property type="match status" value="1"/>
</dbReference>
<evidence type="ECO:0000259" key="6">
    <source>
        <dbReference type="PROSITE" id="PS50128"/>
    </source>
</evidence>
<protein>
    <recommendedName>
        <fullName evidence="10">U2 snRNP-associated SURP motif-containing protein</fullName>
    </recommendedName>
</protein>
<gene>
    <name evidence="8" type="ORF">MFLAVUS_007704</name>
</gene>
<dbReference type="PROSITE" id="PS50102">
    <property type="entry name" value="RRM"/>
    <property type="match status" value="1"/>
</dbReference>
<evidence type="ECO:0000313" key="8">
    <source>
        <dbReference type="EMBL" id="GAA5814211.1"/>
    </source>
</evidence>
<dbReference type="Gene3D" id="1.25.40.90">
    <property type="match status" value="1"/>
</dbReference>
<dbReference type="PROSITE" id="PS51391">
    <property type="entry name" value="CID"/>
    <property type="match status" value="1"/>
</dbReference>
<dbReference type="InterPro" id="IPR035967">
    <property type="entry name" value="SWAP/Surp_sf"/>
</dbReference>
<dbReference type="InterPro" id="IPR012677">
    <property type="entry name" value="Nucleotide-bd_a/b_plait_sf"/>
</dbReference>
<dbReference type="SUPFAM" id="SSF54928">
    <property type="entry name" value="RNA-binding domain, RBD"/>
    <property type="match status" value="1"/>
</dbReference>
<organism evidence="8 9">
    <name type="scientific">Mucor flavus</name>
    <dbReference type="NCBI Taxonomy" id="439312"/>
    <lineage>
        <taxon>Eukaryota</taxon>
        <taxon>Fungi</taxon>
        <taxon>Fungi incertae sedis</taxon>
        <taxon>Mucoromycota</taxon>
        <taxon>Mucoromycotina</taxon>
        <taxon>Mucoromycetes</taxon>
        <taxon>Mucorales</taxon>
        <taxon>Mucorineae</taxon>
        <taxon>Mucoraceae</taxon>
        <taxon>Mucor</taxon>
    </lineage>
</organism>
<evidence type="ECO:0000313" key="9">
    <source>
        <dbReference type="Proteomes" id="UP001473302"/>
    </source>
</evidence>
<feature type="domain" description="CID" evidence="7">
    <location>
        <begin position="440"/>
        <end position="585"/>
    </location>
</feature>
<dbReference type="InterPro" id="IPR000504">
    <property type="entry name" value="RRM_dom"/>
</dbReference>
<comment type="caution">
    <text evidence="8">The sequence shown here is derived from an EMBL/GenBank/DDBJ whole genome shotgun (WGS) entry which is preliminary data.</text>
</comment>
<feature type="coiled-coil region" evidence="3">
    <location>
        <begin position="131"/>
        <end position="165"/>
    </location>
</feature>
<dbReference type="PROSITE" id="PS50128">
    <property type="entry name" value="SURP"/>
    <property type="match status" value="1"/>
</dbReference>
<dbReference type="SMART" id="SM00360">
    <property type="entry name" value="RRM"/>
    <property type="match status" value="1"/>
</dbReference>